<proteinExistence type="predicted"/>
<comment type="caution">
    <text evidence="3">The sequence shown here is derived from an EMBL/GenBank/DDBJ whole genome shotgun (WGS) entry which is preliminary data.</text>
</comment>
<dbReference type="OrthoDB" id="9803237at2"/>
<dbReference type="RefSeq" id="WP_048571450.1">
    <property type="nucleotide sequence ID" value="NZ_LFVU01000028.1"/>
</dbReference>
<dbReference type="InterPro" id="IPR004365">
    <property type="entry name" value="NA-bd_OB_tRNA"/>
</dbReference>
<dbReference type="CDD" id="cd04485">
    <property type="entry name" value="DnaE_OBF"/>
    <property type="match status" value="1"/>
</dbReference>
<feature type="domain" description="DNA polymerase helix-hairpin-helix motif" evidence="2">
    <location>
        <begin position="29"/>
        <end position="118"/>
    </location>
</feature>
<dbReference type="Proteomes" id="UP000036756">
    <property type="component" value="Unassembled WGS sequence"/>
</dbReference>
<evidence type="ECO:0000259" key="1">
    <source>
        <dbReference type="Pfam" id="PF01336"/>
    </source>
</evidence>
<protein>
    <submittedName>
        <fullName evidence="3">DNA polymerase III subunit alpha</fullName>
        <ecNumber evidence="3">2.7.7.7</ecNumber>
    </submittedName>
</protein>
<dbReference type="PANTHER" id="PTHR32294">
    <property type="entry name" value="DNA POLYMERASE III SUBUNIT ALPHA"/>
    <property type="match status" value="1"/>
</dbReference>
<name>A0A0J8D5G5_CLOCY</name>
<dbReference type="PANTHER" id="PTHR32294:SF0">
    <property type="entry name" value="DNA POLYMERASE III SUBUNIT ALPHA"/>
    <property type="match status" value="1"/>
</dbReference>
<reference evidence="3 4" key="1">
    <citation type="submission" date="2015-06" db="EMBL/GenBank/DDBJ databases">
        <title>Draft genome sequence of the purine-degrading Clostridium cylindrosporum HC-1 (DSM 605).</title>
        <authorList>
            <person name="Poehlein A."/>
            <person name="Schiel-Bengelsdorf B."/>
            <person name="Bengelsdorf F."/>
            <person name="Daniel R."/>
            <person name="Duerre P."/>
        </authorList>
    </citation>
    <scope>NUCLEOTIDE SEQUENCE [LARGE SCALE GENOMIC DNA]</scope>
    <source>
        <strain evidence="3 4">DSM 605</strain>
    </source>
</reference>
<organism evidence="3 4">
    <name type="scientific">Clostridium cylindrosporum DSM 605</name>
    <dbReference type="NCBI Taxonomy" id="1121307"/>
    <lineage>
        <taxon>Bacteria</taxon>
        <taxon>Bacillati</taxon>
        <taxon>Bacillota</taxon>
        <taxon>Clostridia</taxon>
        <taxon>Eubacteriales</taxon>
        <taxon>Clostridiaceae</taxon>
        <taxon>Clostridium</taxon>
    </lineage>
</organism>
<dbReference type="Pfam" id="PF14579">
    <property type="entry name" value="HHH_6"/>
    <property type="match status" value="1"/>
</dbReference>
<dbReference type="PATRIC" id="fig|1121307.3.peg.661"/>
<dbReference type="GO" id="GO:0008408">
    <property type="term" value="F:3'-5' exonuclease activity"/>
    <property type="evidence" value="ECO:0007669"/>
    <property type="project" value="InterPro"/>
</dbReference>
<evidence type="ECO:0000313" key="3">
    <source>
        <dbReference type="EMBL" id="KMT21062.1"/>
    </source>
</evidence>
<keyword evidence="4" id="KW-1185">Reference proteome</keyword>
<keyword evidence="3" id="KW-0548">Nucleotidyltransferase</keyword>
<sequence>MEYFSALLTSVMGSNEKVAFYIDACRKMGIEVLPPDVNESYVNFSVSGDKIRFGLAAVKNVGKNAIESIIETREKIGNFISFTHFCRKADFTHINKRAVESMIKAGAFDSFKSSRSTLLEVYERVIEGSVNDRKNNIEGQISLFAVQSGQSEEDLYRDEFREAREFSKRDILSMEKEMTGLYISGHPIDECQEVVDYYASAKVSDIIHVTGDDEEFETKLKDGTSISLGAIISGVNIKTTRKNDIMAFIQLEDKYGTIEGVVFPKVYQKISRYVFEDNIVLVSGKLAVREEEAAKILIDDVSPISPEAIHGKLFVRVDETSWKTTKDNIKPILRKYKGLSSVTIVVENKETGKKTPLKAKDDLKVNITGELLNELNIELGEDNVKAVPYEKDRFKVNI</sequence>
<dbReference type="InterPro" id="IPR029460">
    <property type="entry name" value="DNAPol_HHH"/>
</dbReference>
<feature type="domain" description="OB" evidence="1">
    <location>
        <begin position="236"/>
        <end position="303"/>
    </location>
</feature>
<dbReference type="EMBL" id="LFVU01000028">
    <property type="protein sequence ID" value="KMT21062.1"/>
    <property type="molecule type" value="Genomic_DNA"/>
</dbReference>
<accession>A0A0J8D5G5</accession>
<dbReference type="AlphaFoldDB" id="A0A0J8D5G5"/>
<dbReference type="STRING" id="1121307.CLCY_1c02960"/>
<keyword evidence="3" id="KW-0808">Transferase</keyword>
<dbReference type="GO" id="GO:0003887">
    <property type="term" value="F:DNA-directed DNA polymerase activity"/>
    <property type="evidence" value="ECO:0007669"/>
    <property type="project" value="UniProtKB-EC"/>
</dbReference>
<dbReference type="GO" id="GO:0003676">
    <property type="term" value="F:nucleic acid binding"/>
    <property type="evidence" value="ECO:0007669"/>
    <property type="project" value="InterPro"/>
</dbReference>
<gene>
    <name evidence="3" type="primary">dnaE</name>
    <name evidence="3" type="ORF">CLCY_1c02960</name>
</gene>
<dbReference type="EC" id="2.7.7.7" evidence="3"/>
<dbReference type="GO" id="GO:0006260">
    <property type="term" value="P:DNA replication"/>
    <property type="evidence" value="ECO:0007669"/>
    <property type="project" value="InterPro"/>
</dbReference>
<evidence type="ECO:0000259" key="2">
    <source>
        <dbReference type="Pfam" id="PF14579"/>
    </source>
</evidence>
<dbReference type="Pfam" id="PF01336">
    <property type="entry name" value="tRNA_anti-codon"/>
    <property type="match status" value="1"/>
</dbReference>
<dbReference type="InterPro" id="IPR004805">
    <property type="entry name" value="DnaE2/DnaE/PolC"/>
</dbReference>
<dbReference type="Gene3D" id="1.10.150.870">
    <property type="match status" value="1"/>
</dbReference>
<evidence type="ECO:0000313" key="4">
    <source>
        <dbReference type="Proteomes" id="UP000036756"/>
    </source>
</evidence>